<dbReference type="SUPFAM" id="SSF48208">
    <property type="entry name" value="Six-hairpin glycosidases"/>
    <property type="match status" value="1"/>
</dbReference>
<evidence type="ECO:0000313" key="3">
    <source>
        <dbReference type="EMBL" id="AZQ61595.1"/>
    </source>
</evidence>
<evidence type="ECO:0000259" key="2">
    <source>
        <dbReference type="Pfam" id="PF17389"/>
    </source>
</evidence>
<dbReference type="Gene3D" id="1.50.10.10">
    <property type="match status" value="1"/>
</dbReference>
<sequence>MKKTIHFISLLCLSAVLFTACDSGKDELLYSSSTYKVYRDHVTQGDFEAKVISSKEMTSNYKSPLQDAYSRAVEFKFSINGKDDELTYGINHRIVIHPENGSFTTKTMKFGEPWAMTEKVDQMDWLEKNTKVTFKLDMSPVLDAFKKQGYYTDIHGEKISKEDFKGVFIAGGSAPLRWDFENLSEREQLLDKDGDGIYEITFMMNAPDPEKQTSPVWKSSKKIDKYPTFTSDIPLVDALYNLALNELVADSEADGTFRTGKEWGGVWTRDISYSIVLSLSILDPERAKTSLRKKVKRNRIIQDTGSGGAWPVSSDRVTWALAAWNVYTTTGDKDWLKEAFKVITNTIDDDMYIVYDKQTGLMRGESSFLDWRKQTYPRWMDNGDIYRSMNLGTNVVHYEAMKIAERMANVLGKSKEMNQYGELATNLKNAINTHLWMDDKGYYAQYLYGRNTMMLSPKFEALGEALAVLFDVSDSKRSAEIVTKSPIVPFGTACVYPQIPGIPPYHNNGIWPFVQAYWNIAAAKTGNGTALEQGLASIYRPAALFLTNKENFVAEDGDYMGTEVNSDEMLWSLSGNMAMIYHVFYGISIDRNGVLSFHPTVPAAYKGVKELKNLKLWNNELSIKLSGFGNKIKSFTIDGVQDDAHAISLEKGGRHSIEIILADNDITTGTSSNKVANRFHLETPQAELKGEELTWEKVEGAVSYEVVKNGKVIQKVSGTTFTIPKAVSLEEYAVQATDKTGYASYVSEPINVGPIVAKNVSSISRANKKIAIDGAPSGTLELSKSRNKKVNFTISAKEAGTYFIWFSYANGSGPWNTDNKCAIRSLQINGEEAATIVMSQRGTDEWSSIGLTNRMKVTLNKGKNKVSVQFEGHNENMNVDVNTALIENVYFGKAE</sequence>
<dbReference type="SUPFAM" id="SSF49785">
    <property type="entry name" value="Galactose-binding domain-like"/>
    <property type="match status" value="1"/>
</dbReference>
<dbReference type="Proteomes" id="UP000267268">
    <property type="component" value="Chromosome 1"/>
</dbReference>
<gene>
    <name evidence="3" type="ORF">EI427_04925</name>
</gene>
<organism evidence="3 4">
    <name type="scientific">Flammeovirga pectinis</name>
    <dbReference type="NCBI Taxonomy" id="2494373"/>
    <lineage>
        <taxon>Bacteria</taxon>
        <taxon>Pseudomonadati</taxon>
        <taxon>Bacteroidota</taxon>
        <taxon>Cytophagia</taxon>
        <taxon>Cytophagales</taxon>
        <taxon>Flammeovirgaceae</taxon>
        <taxon>Flammeovirga</taxon>
    </lineage>
</organism>
<dbReference type="Gene3D" id="2.60.120.260">
    <property type="entry name" value="Galactose-binding domain-like"/>
    <property type="match status" value="1"/>
</dbReference>
<dbReference type="KEGG" id="fll:EI427_04925"/>
<evidence type="ECO:0000313" key="4">
    <source>
        <dbReference type="Proteomes" id="UP000267268"/>
    </source>
</evidence>
<accession>A0A3Q9FME7</accession>
<dbReference type="GO" id="GO:0005975">
    <property type="term" value="P:carbohydrate metabolic process"/>
    <property type="evidence" value="ECO:0007669"/>
    <property type="project" value="InterPro"/>
</dbReference>
<evidence type="ECO:0000256" key="1">
    <source>
        <dbReference type="SAM" id="SignalP"/>
    </source>
</evidence>
<feature type="signal peptide" evidence="1">
    <location>
        <begin position="1"/>
        <end position="20"/>
    </location>
</feature>
<dbReference type="AlphaFoldDB" id="A0A3Q9FME7"/>
<name>A0A3Q9FME7_9BACT</name>
<feature type="domain" description="Alpha-L-rhamnosidase six-hairpin glycosidase" evidence="2">
    <location>
        <begin position="318"/>
        <end position="446"/>
    </location>
</feature>
<protein>
    <submittedName>
        <fullName evidence="3">Glycogen debranching protein</fullName>
    </submittedName>
</protein>
<reference evidence="3 4" key="1">
    <citation type="submission" date="2018-12" db="EMBL/GenBank/DDBJ databases">
        <title>Flammeovirga pectinis sp. nov., isolated from the gut of the Korean scallop, Patinopecten yessoensis.</title>
        <authorList>
            <person name="Bae J.-W."/>
            <person name="Jeong Y.-S."/>
            <person name="Kang W."/>
        </authorList>
    </citation>
    <scope>NUCLEOTIDE SEQUENCE [LARGE SCALE GENOMIC DNA]</scope>
    <source>
        <strain evidence="3 4">L12M1</strain>
    </source>
</reference>
<dbReference type="Pfam" id="PF17389">
    <property type="entry name" value="Bac_rhamnosid6H"/>
    <property type="match status" value="1"/>
</dbReference>
<dbReference type="EMBL" id="CP034562">
    <property type="protein sequence ID" value="AZQ61595.1"/>
    <property type="molecule type" value="Genomic_DNA"/>
</dbReference>
<keyword evidence="4" id="KW-1185">Reference proteome</keyword>
<dbReference type="InterPro" id="IPR008979">
    <property type="entry name" value="Galactose-bd-like_sf"/>
</dbReference>
<proteinExistence type="predicted"/>
<dbReference type="RefSeq" id="WP_126612238.1">
    <property type="nucleotide sequence ID" value="NZ_CP034562.1"/>
</dbReference>
<keyword evidence="1" id="KW-0732">Signal</keyword>
<dbReference type="OrthoDB" id="49490at2"/>
<dbReference type="InterPro" id="IPR035396">
    <property type="entry name" value="Bac_rhamnosid6H"/>
</dbReference>
<dbReference type="InterPro" id="IPR008928">
    <property type="entry name" value="6-hairpin_glycosidase_sf"/>
</dbReference>
<dbReference type="InterPro" id="IPR012341">
    <property type="entry name" value="6hp_glycosidase-like_sf"/>
</dbReference>
<feature type="chain" id="PRO_5018639683" evidence="1">
    <location>
        <begin position="21"/>
        <end position="895"/>
    </location>
</feature>
<dbReference type="PROSITE" id="PS51257">
    <property type="entry name" value="PROKAR_LIPOPROTEIN"/>
    <property type="match status" value="1"/>
</dbReference>